<evidence type="ECO:0008006" key="4">
    <source>
        <dbReference type="Google" id="ProtNLM"/>
    </source>
</evidence>
<dbReference type="EMBL" id="QKWP01000117">
    <property type="protein sequence ID" value="RIB26940.1"/>
    <property type="molecule type" value="Genomic_DNA"/>
</dbReference>
<name>A0A397VWG7_9GLOM</name>
<dbReference type="Gene3D" id="2.40.10.10">
    <property type="entry name" value="Trypsin-like serine proteases"/>
    <property type="match status" value="1"/>
</dbReference>
<dbReference type="InterPro" id="IPR043504">
    <property type="entry name" value="Peptidase_S1_PA_chymotrypsin"/>
</dbReference>
<sequence length="137" mass="15592">MNKKFSLNLLIILTAMIVIHSIASVISQRNNISNTLLFGPQRELKKYQDSRINTKEAKKIKQKMKIKYILKAKYIINTANGNIGITAAHCLFDNNGNRYNLSFLSFSSGYDNRTYGPLGYIPIVETAIPDAFLKYRN</sequence>
<organism evidence="2 3">
    <name type="scientific">Gigaspora rosea</name>
    <dbReference type="NCBI Taxonomy" id="44941"/>
    <lineage>
        <taxon>Eukaryota</taxon>
        <taxon>Fungi</taxon>
        <taxon>Fungi incertae sedis</taxon>
        <taxon>Mucoromycota</taxon>
        <taxon>Glomeromycotina</taxon>
        <taxon>Glomeromycetes</taxon>
        <taxon>Diversisporales</taxon>
        <taxon>Gigasporaceae</taxon>
        <taxon>Gigaspora</taxon>
    </lineage>
</organism>
<accession>A0A397VWG7</accession>
<evidence type="ECO:0000313" key="3">
    <source>
        <dbReference type="Proteomes" id="UP000266673"/>
    </source>
</evidence>
<dbReference type="AlphaFoldDB" id="A0A397VWG7"/>
<feature type="signal peptide" evidence="1">
    <location>
        <begin position="1"/>
        <end position="27"/>
    </location>
</feature>
<keyword evidence="1" id="KW-0732">Signal</keyword>
<gene>
    <name evidence="2" type="ORF">C2G38_2162014</name>
</gene>
<evidence type="ECO:0000313" key="2">
    <source>
        <dbReference type="EMBL" id="RIB26940.1"/>
    </source>
</evidence>
<protein>
    <recommendedName>
        <fullName evidence="4">Peptidase S1 domain-containing protein</fullName>
    </recommendedName>
</protein>
<feature type="chain" id="PRO_5017437556" description="Peptidase S1 domain-containing protein" evidence="1">
    <location>
        <begin position="28"/>
        <end position="137"/>
    </location>
</feature>
<dbReference type="Proteomes" id="UP000266673">
    <property type="component" value="Unassembled WGS sequence"/>
</dbReference>
<reference evidence="2 3" key="1">
    <citation type="submission" date="2018-06" db="EMBL/GenBank/DDBJ databases">
        <title>Comparative genomics reveals the genomic features of Rhizophagus irregularis, R. cerebriforme, R. diaphanum and Gigaspora rosea, and their symbiotic lifestyle signature.</title>
        <authorList>
            <person name="Morin E."/>
            <person name="San Clemente H."/>
            <person name="Chen E.C.H."/>
            <person name="De La Providencia I."/>
            <person name="Hainaut M."/>
            <person name="Kuo A."/>
            <person name="Kohler A."/>
            <person name="Murat C."/>
            <person name="Tang N."/>
            <person name="Roy S."/>
            <person name="Loubradou J."/>
            <person name="Henrissat B."/>
            <person name="Grigoriev I.V."/>
            <person name="Corradi N."/>
            <person name="Roux C."/>
            <person name="Martin F.M."/>
        </authorList>
    </citation>
    <scope>NUCLEOTIDE SEQUENCE [LARGE SCALE GENOMIC DNA]</scope>
    <source>
        <strain evidence="2 3">DAOM 194757</strain>
    </source>
</reference>
<proteinExistence type="predicted"/>
<comment type="caution">
    <text evidence="2">The sequence shown here is derived from an EMBL/GenBank/DDBJ whole genome shotgun (WGS) entry which is preliminary data.</text>
</comment>
<keyword evidence="3" id="KW-1185">Reference proteome</keyword>
<dbReference type="OrthoDB" id="10037376at2759"/>
<feature type="non-terminal residue" evidence="2">
    <location>
        <position position="137"/>
    </location>
</feature>
<evidence type="ECO:0000256" key="1">
    <source>
        <dbReference type="SAM" id="SignalP"/>
    </source>
</evidence>